<dbReference type="Gene3D" id="3.60.60.10">
    <property type="entry name" value="Penicillin V Acylase, Chain A"/>
    <property type="match status" value="1"/>
</dbReference>
<evidence type="ECO:0000256" key="1">
    <source>
        <dbReference type="RuleBase" id="RU364089"/>
    </source>
</evidence>
<comment type="catalytic activity">
    <reaction evidence="1">
        <text>an L-aminoacyl-L-amino acid + H2O = 2 an L-alpha-amino acid</text>
        <dbReference type="Rhea" id="RHEA:48940"/>
        <dbReference type="ChEBI" id="CHEBI:15377"/>
        <dbReference type="ChEBI" id="CHEBI:59869"/>
        <dbReference type="ChEBI" id="CHEBI:77460"/>
    </reaction>
</comment>
<dbReference type="Proteomes" id="UP000256763">
    <property type="component" value="Unassembled WGS sequence"/>
</dbReference>
<keyword evidence="3" id="KW-1185">Reference proteome</keyword>
<reference evidence="3" key="1">
    <citation type="submission" date="2017-05" db="EMBL/GenBank/DDBJ databases">
        <authorList>
            <person name="Sharma S."/>
            <person name="Sidhu C."/>
            <person name="Pinnaka A.K."/>
        </authorList>
    </citation>
    <scope>NUCLEOTIDE SEQUENCE [LARGE SCALE GENOMIC DNA]</scope>
    <source>
        <strain evidence="3">AK93</strain>
    </source>
</reference>
<proteinExistence type="inferred from homology"/>
<accession>A0A3E0WT66</accession>
<dbReference type="AlphaFoldDB" id="A0A3E0WT66"/>
<keyword evidence="1" id="KW-0378">Hydrolase</keyword>
<gene>
    <name evidence="2" type="ORF">CAL65_12045</name>
</gene>
<dbReference type="EMBL" id="NFZW01000010">
    <property type="protein sequence ID" value="RFA36170.1"/>
    <property type="molecule type" value="Genomic_DNA"/>
</dbReference>
<dbReference type="GO" id="GO:0006508">
    <property type="term" value="P:proteolysis"/>
    <property type="evidence" value="ECO:0007669"/>
    <property type="project" value="UniProtKB-KW"/>
</dbReference>
<evidence type="ECO:0000313" key="2">
    <source>
        <dbReference type="EMBL" id="RFA36170.1"/>
    </source>
</evidence>
<dbReference type="GO" id="GO:0070004">
    <property type="term" value="F:cysteine-type exopeptidase activity"/>
    <property type="evidence" value="ECO:0007669"/>
    <property type="project" value="InterPro"/>
</dbReference>
<dbReference type="PANTHER" id="PTHR12994:SF17">
    <property type="entry name" value="LD30995P"/>
    <property type="match status" value="1"/>
</dbReference>
<comment type="similarity">
    <text evidence="1">Belongs to the peptidase C69 family.</text>
</comment>
<evidence type="ECO:0000313" key="3">
    <source>
        <dbReference type="Proteomes" id="UP000256763"/>
    </source>
</evidence>
<dbReference type="InterPro" id="IPR005322">
    <property type="entry name" value="Peptidase_C69"/>
</dbReference>
<keyword evidence="1" id="KW-0224">Dipeptidase</keyword>
<dbReference type="OrthoDB" id="9764088at2"/>
<name>A0A3E0WT66_9GAMM</name>
<dbReference type="GO" id="GO:0016805">
    <property type="term" value="F:dipeptidase activity"/>
    <property type="evidence" value="ECO:0007669"/>
    <property type="project" value="UniProtKB-KW"/>
</dbReference>
<keyword evidence="1" id="KW-0645">Protease</keyword>
<organism evidence="2 3">
    <name type="scientific">Alkalilimnicola ehrlichii</name>
    <dbReference type="NCBI Taxonomy" id="351052"/>
    <lineage>
        <taxon>Bacteria</taxon>
        <taxon>Pseudomonadati</taxon>
        <taxon>Pseudomonadota</taxon>
        <taxon>Gammaproteobacteria</taxon>
        <taxon>Chromatiales</taxon>
        <taxon>Ectothiorhodospiraceae</taxon>
        <taxon>Alkalilimnicola</taxon>
    </lineage>
</organism>
<protein>
    <recommendedName>
        <fullName evidence="1">Dipeptidase</fullName>
        <ecNumber evidence="1">3.4.-.-</ecNumber>
    </recommendedName>
</protein>
<dbReference type="PANTHER" id="PTHR12994">
    <property type="entry name" value="SECERNIN"/>
    <property type="match status" value="1"/>
</dbReference>
<dbReference type="Pfam" id="PF03577">
    <property type="entry name" value="Peptidase_C69"/>
    <property type="match status" value="1"/>
</dbReference>
<dbReference type="EC" id="3.4.-.-" evidence="1"/>
<comment type="caution">
    <text evidence="2">The sequence shown here is derived from an EMBL/GenBank/DDBJ whole genome shotgun (WGS) entry which is preliminary data.</text>
</comment>
<sequence length="264" mass="29037">MCTSIMAGKEATDDGVVVLARNEDFTRNNWNKYLVYRRLPEYRLDKANAIVDGRWTLGNGLSVPIPTKAYGYSAIPDSAGYREASHAIGDRFFYEERGINERNVAISATNSLAINDKAQAADPLLKAGGVAESVILTLILPQVDSAREAVSLLGRYIEEYGASEVNGVLLGDPQEAWYFENGSAHHWIAVKVPQDSYIAVANGMRVHGVDLDSPDVKCSRGLYEFAVTHGLLDHPDRHSFDFAEAFGVVGDPYNVDRVWLAQKS</sequence>